<accession>A0AA36M828</accession>
<keyword evidence="2" id="KW-1185">Reference proteome</keyword>
<proteinExistence type="predicted"/>
<protein>
    <submittedName>
        <fullName evidence="1">Uncharacterized protein</fullName>
    </submittedName>
</protein>
<gene>
    <name evidence="1" type="ORF">CYNAS_LOCUS13804</name>
</gene>
<dbReference type="EMBL" id="CATQJL010000305">
    <property type="protein sequence ID" value="CAJ0601821.1"/>
    <property type="molecule type" value="Genomic_DNA"/>
</dbReference>
<evidence type="ECO:0000313" key="2">
    <source>
        <dbReference type="Proteomes" id="UP001176961"/>
    </source>
</evidence>
<evidence type="ECO:0000313" key="1">
    <source>
        <dbReference type="EMBL" id="CAJ0601821.1"/>
    </source>
</evidence>
<dbReference type="AlphaFoldDB" id="A0AA36M828"/>
<reference evidence="1" key="1">
    <citation type="submission" date="2023-07" db="EMBL/GenBank/DDBJ databases">
        <authorList>
            <consortium name="CYATHOMIX"/>
        </authorList>
    </citation>
    <scope>NUCLEOTIDE SEQUENCE</scope>
    <source>
        <strain evidence="1">N/A</strain>
    </source>
</reference>
<comment type="caution">
    <text evidence="1">The sequence shown here is derived from an EMBL/GenBank/DDBJ whole genome shotgun (WGS) entry which is preliminary data.</text>
</comment>
<organism evidence="1 2">
    <name type="scientific">Cylicocyclus nassatus</name>
    <name type="common">Nematode worm</name>
    <dbReference type="NCBI Taxonomy" id="53992"/>
    <lineage>
        <taxon>Eukaryota</taxon>
        <taxon>Metazoa</taxon>
        <taxon>Ecdysozoa</taxon>
        <taxon>Nematoda</taxon>
        <taxon>Chromadorea</taxon>
        <taxon>Rhabditida</taxon>
        <taxon>Rhabditina</taxon>
        <taxon>Rhabditomorpha</taxon>
        <taxon>Strongyloidea</taxon>
        <taxon>Strongylidae</taxon>
        <taxon>Cylicocyclus</taxon>
    </lineage>
</organism>
<sequence>MPVFTRELQWVSPPSTGIHETAYLELVGSGTTYRVCLTQAHNEDRNRKLQWLWAVVRRIRIPPNPI</sequence>
<name>A0AA36M828_CYLNA</name>
<dbReference type="Proteomes" id="UP001176961">
    <property type="component" value="Unassembled WGS sequence"/>
</dbReference>